<gene>
    <name evidence="3" type="ORF">AMS68_007596</name>
</gene>
<feature type="domain" description="BRCT" evidence="2">
    <location>
        <begin position="340"/>
        <end position="412"/>
    </location>
</feature>
<organism evidence="3 4">
    <name type="scientific">Peltaster fructicola</name>
    <dbReference type="NCBI Taxonomy" id="286661"/>
    <lineage>
        <taxon>Eukaryota</taxon>
        <taxon>Fungi</taxon>
        <taxon>Dikarya</taxon>
        <taxon>Ascomycota</taxon>
        <taxon>Pezizomycotina</taxon>
        <taxon>Dothideomycetes</taxon>
        <taxon>Dothideomycetes incertae sedis</taxon>
        <taxon>Peltaster</taxon>
    </lineage>
</organism>
<dbReference type="EMBL" id="CP051143">
    <property type="protein sequence ID" value="QIX02079.1"/>
    <property type="molecule type" value="Genomic_DNA"/>
</dbReference>
<dbReference type="Proteomes" id="UP000503462">
    <property type="component" value="Chromosome 5"/>
</dbReference>
<dbReference type="FunFam" id="3.40.50.10190:FF:000048">
    <property type="entry name" value="DNA repair protein Rtt107"/>
    <property type="match status" value="1"/>
</dbReference>
<dbReference type="Pfam" id="PF12738">
    <property type="entry name" value="PTCB-BRCT"/>
    <property type="match status" value="2"/>
</dbReference>
<accession>A0A6H0Y5H3</accession>
<dbReference type="CDD" id="cd17743">
    <property type="entry name" value="BRCT_BRC1_like_rpt5"/>
    <property type="match status" value="1"/>
</dbReference>
<dbReference type="AlphaFoldDB" id="A0A6H0Y5H3"/>
<dbReference type="InterPro" id="IPR001357">
    <property type="entry name" value="BRCT_dom"/>
</dbReference>
<proteinExistence type="predicted"/>
<dbReference type="InterPro" id="IPR053036">
    <property type="entry name" value="CellCycle_DNARepair_Reg"/>
</dbReference>
<feature type="domain" description="BRCT" evidence="2">
    <location>
        <begin position="5"/>
        <end position="103"/>
    </location>
</feature>
<dbReference type="SMART" id="SM00292">
    <property type="entry name" value="BRCT"/>
    <property type="match status" value="5"/>
</dbReference>
<protein>
    <recommendedName>
        <fullName evidence="2">BRCT domain-containing protein</fullName>
    </recommendedName>
</protein>
<dbReference type="PANTHER" id="PTHR47667">
    <property type="entry name" value="REGULATOR OF TY1 TRANSPOSITION PROTEIN 107"/>
    <property type="match status" value="1"/>
</dbReference>
<reference evidence="3 4" key="1">
    <citation type="journal article" date="2016" name="Sci. Rep.">
        <title>Peltaster fructicola genome reveals evolution from an invasive phytopathogen to an ectophytic parasite.</title>
        <authorList>
            <person name="Xu C."/>
            <person name="Chen H."/>
            <person name="Gleason M.L."/>
            <person name="Xu J.R."/>
            <person name="Liu H."/>
            <person name="Zhang R."/>
            <person name="Sun G."/>
        </authorList>
    </citation>
    <scope>NUCLEOTIDE SEQUENCE [LARGE SCALE GENOMIC DNA]</scope>
    <source>
        <strain evidence="3 4">LNHT1506</strain>
    </source>
</reference>
<dbReference type="InterPro" id="IPR036420">
    <property type="entry name" value="BRCT_dom_sf"/>
</dbReference>
<dbReference type="OrthoDB" id="342264at2759"/>
<feature type="domain" description="BRCT" evidence="2">
    <location>
        <begin position="238"/>
        <end position="328"/>
    </location>
</feature>
<dbReference type="CDD" id="cd18437">
    <property type="entry name" value="BRCT_BRC1_like_rpt3"/>
    <property type="match status" value="1"/>
</dbReference>
<dbReference type="PANTHER" id="PTHR47667:SF1">
    <property type="entry name" value="REGULATOR OF TY1 TRANSPOSITION PROTEIN 107"/>
    <property type="match status" value="1"/>
</dbReference>
<feature type="domain" description="BRCT" evidence="2">
    <location>
        <begin position="103"/>
        <end position="194"/>
    </location>
</feature>
<dbReference type="Pfam" id="PF16770">
    <property type="entry name" value="RTT107_BRCT_5"/>
    <property type="match status" value="1"/>
</dbReference>
<dbReference type="CDD" id="cd18436">
    <property type="entry name" value="BRCT_BRC1_like_rpt2"/>
    <property type="match status" value="1"/>
</dbReference>
<feature type="compositionally biased region" description="Low complexity" evidence="1">
    <location>
        <begin position="591"/>
        <end position="602"/>
    </location>
</feature>
<evidence type="ECO:0000313" key="3">
    <source>
        <dbReference type="EMBL" id="QIX02079.1"/>
    </source>
</evidence>
<dbReference type="GO" id="GO:1990683">
    <property type="term" value="P:DNA double-strand break attachment to nuclear envelope"/>
    <property type="evidence" value="ECO:0007669"/>
    <property type="project" value="TreeGrafter"/>
</dbReference>
<evidence type="ECO:0000259" key="2">
    <source>
        <dbReference type="PROSITE" id="PS50172"/>
    </source>
</evidence>
<name>A0A6H0Y5H3_9PEZI</name>
<dbReference type="Gene3D" id="3.40.50.10190">
    <property type="entry name" value="BRCT domain"/>
    <property type="match status" value="5"/>
</dbReference>
<dbReference type="GO" id="GO:0006302">
    <property type="term" value="P:double-strand break repair"/>
    <property type="evidence" value="ECO:0007669"/>
    <property type="project" value="TreeGrafter"/>
</dbReference>
<sequence>MDDQDCSKLFEGVAITIIPSDDVTTQQEQLIITSVTDNGGNYISSTAPEGYAKLNELTHIISTHIDFPDYTDALDAAINVVKPNWISDSIAKGRLVTPRQYSPDPSQFFNDVIVTCGTLPESDEDAIIAGVIALGGQYSSPLTKIVTHIVTMDMDSEKCRLAREKHLPVRIVLPHWFDDCLKLGKKIDERPYELPDPQILRHDVREPVTINPALSVVGASAAKPEENTVPISPSKPRKALNVFHSKKIYLASDLELSKHLNSTLSGLIANGGGSVTKTLDAADVYIGHYRESSEFVDAFLAEKTIANLAWLYHVINTNRWTSPERKLLHYPVPHKGIPGFDDLRISVSNYSGDARTYVQNLVKECGASFTKTMKQDNTHLITAHRLSEKCDAAQEWGINMVNHLWLEDSYAKCAAQSLTNPEYTTFPSRTNLGEICGQVGIDVKRIEHVYVLPRLEQRSRKPVQRRLFEPAAEPQDDASTDEGAPSPIAKPHSTPIIVPVGKENQTPTVLSTGGRAAKAKALGTLHKQADDIALFNKEMKRKGGLVHGRDRQTEAKSKKRPSDSFQASAQDGDLSGDSARLPDNPRKKAKPAPAADHALPPIAHRLMVTGDDRWTGKPAKESTDRTKLRQLGILLTQDPKNVDILVAPKILRTRKFVVAIANAPLVVNSAYLDTALDKGELMTTPPALTDKAAERLYDFKLSEALGRAKVNDHKLFRGWDIFVSDHLVGGFDTYKEIISANGGNALAFRGGRRGMTLKRRIADDPEAGQESQNQGGDDELNYAYLVAGDSEEEKALWQQFQELSTKQNLQARVVKADWLLLAALTQQIRYDAKWDWSTGTA</sequence>
<feature type="region of interest" description="Disordered" evidence="1">
    <location>
        <begin position="463"/>
        <end position="511"/>
    </location>
</feature>
<dbReference type="Pfam" id="PF16589">
    <property type="entry name" value="BRCT_2"/>
    <property type="match status" value="1"/>
</dbReference>
<evidence type="ECO:0000313" key="4">
    <source>
        <dbReference type="Proteomes" id="UP000503462"/>
    </source>
</evidence>
<evidence type="ECO:0000256" key="1">
    <source>
        <dbReference type="SAM" id="MobiDB-lite"/>
    </source>
</evidence>
<keyword evidence="4" id="KW-1185">Reference proteome</keyword>
<dbReference type="GO" id="GO:0035361">
    <property type="term" value="C:Cul8-RING ubiquitin ligase complex"/>
    <property type="evidence" value="ECO:0007669"/>
    <property type="project" value="TreeGrafter"/>
</dbReference>
<dbReference type="PROSITE" id="PS50172">
    <property type="entry name" value="BRCT"/>
    <property type="match status" value="4"/>
</dbReference>
<feature type="compositionally biased region" description="Basic and acidic residues" evidence="1">
    <location>
        <begin position="547"/>
        <end position="562"/>
    </location>
</feature>
<dbReference type="SUPFAM" id="SSF52113">
    <property type="entry name" value="BRCT domain"/>
    <property type="match status" value="5"/>
</dbReference>
<feature type="region of interest" description="Disordered" evidence="1">
    <location>
        <begin position="543"/>
        <end position="602"/>
    </location>
</feature>
<dbReference type="GO" id="GO:0005634">
    <property type="term" value="C:nucleus"/>
    <property type="evidence" value="ECO:0007669"/>
    <property type="project" value="TreeGrafter"/>
</dbReference>